<keyword evidence="3" id="KW-1185">Reference proteome</keyword>
<sequence length="983" mass="109923">MNDNSSLTPLPNNARRFWPGKTSHPLCEYCTKLGFDQFAIDSSSSTPNVTTDRLPLDLLRIIKNYKSDKCGFCSLLFDAIAAHDPFEHPAVKDHMPEDLVGQTFRQWAGELGWSQGLLGGGHPFGKSRDALKFTDSTSSNASPQVERDLTGELRKDLQFAGELAAAQASVTHAINQSIKSNNADVAGILGAVQEMIIPVMTLMNRVNEKLPAGVSIQTTGRGLFTVGVWGFGNAPNNPPLSCLCSFNLRVAEAHSSGTGAEFPRYGNRLEDKIDVKGLCRAFLDNCINHHWSCNRPGWSIHLKKPEGPHFRLIDVYKRTIVSHDELLKRHSNTLPQYAALSYVWGETGETCRKLLESDLPEDNENGDISIDSKDKRLAATISDAIRVTQQLNEGLNETDTRLHIRYLWVDSLCIIQGPGHGQTMSARCMAAKSSQIQQMDKIYGEATIVIVAAGGSEADAGIRGVTDDRKRNPEQISRQVQPRVNVLLPVQYPSDYGKWDSRAWTLQEKLLSRRKLIFGENYASFHCQHQQVLREDMSASDAMNGPPPTDLLSPPTTDLFISAKKRYMPGQVPVIYRSPLFTEYAKVLAQYTSRELTNPKDILLGMMGLLNVLVVSNRSQKSIADRTLSGLPEQFIDLALLWQPPTAKGVDLTRRAAGDRLPIGAGQDLQHEFQFPSWSWAGWDTIRTVSSPQNHPGVRFEEPFSVSTYSDLSLRKVVMTGSDRKQEERYRPLVMWYTTKATNAPPVPQRPRNPLRSPTALAQVQSQLRSRSRRLRPVNGHGLGIAFNQSSGQSSPQALFIERALQLRGGNVGIPAIPDGVCLKDHHLICESQVATFQLKVLREPRVEVLWRMEQDNIVQEQIHHDRNQGNHQDKTRQDFEAVETHIIKEHEIRDENGIVVGHVVPTNGQQLLNDMKFNFVLLSESQYWGNENRVDVDDYPLYNVMMVEWDHSGKIASRLGLGKIRKEAWAMAKPALQTVILA</sequence>
<evidence type="ECO:0000259" key="1">
    <source>
        <dbReference type="Pfam" id="PF06985"/>
    </source>
</evidence>
<organism evidence="2 3">
    <name type="scientific">Colletotrichum destructivum</name>
    <dbReference type="NCBI Taxonomy" id="34406"/>
    <lineage>
        <taxon>Eukaryota</taxon>
        <taxon>Fungi</taxon>
        <taxon>Dikarya</taxon>
        <taxon>Ascomycota</taxon>
        <taxon>Pezizomycotina</taxon>
        <taxon>Sordariomycetes</taxon>
        <taxon>Hypocreomycetidae</taxon>
        <taxon>Glomerellales</taxon>
        <taxon>Glomerellaceae</taxon>
        <taxon>Colletotrichum</taxon>
        <taxon>Colletotrichum destructivum species complex</taxon>
    </lineage>
</organism>
<dbReference type="Proteomes" id="UP001322277">
    <property type="component" value="Chromosome 4"/>
</dbReference>
<dbReference type="RefSeq" id="XP_062778440.1">
    <property type="nucleotide sequence ID" value="XM_062922389.1"/>
</dbReference>
<dbReference type="GeneID" id="87942733"/>
<evidence type="ECO:0000313" key="3">
    <source>
        <dbReference type="Proteomes" id="UP001322277"/>
    </source>
</evidence>
<dbReference type="KEGG" id="cdet:87942733"/>
<dbReference type="Pfam" id="PF06985">
    <property type="entry name" value="HET"/>
    <property type="match status" value="1"/>
</dbReference>
<accession>A0AAX4ICY0</accession>
<dbReference type="InterPro" id="IPR010730">
    <property type="entry name" value="HET"/>
</dbReference>
<dbReference type="AlphaFoldDB" id="A0AAX4ICY0"/>
<reference evidence="3" key="1">
    <citation type="journal article" date="2023" name="bioRxiv">
        <title>Complete genome of the Medicago anthracnose fungus, Colletotrichum destructivum, reveals a mini-chromosome-like region within a core chromosome.</title>
        <authorList>
            <person name="Lapalu N."/>
            <person name="Simon A."/>
            <person name="Lu A."/>
            <person name="Plaumann P.-L."/>
            <person name="Amselem J."/>
            <person name="Pigne S."/>
            <person name="Auger A."/>
            <person name="Koch C."/>
            <person name="Dallery J.-F."/>
            <person name="O'Connell R.J."/>
        </authorList>
    </citation>
    <scope>NUCLEOTIDE SEQUENCE [LARGE SCALE GENOMIC DNA]</scope>
    <source>
        <strain evidence="3">CBS 520.97</strain>
    </source>
</reference>
<evidence type="ECO:0000313" key="2">
    <source>
        <dbReference type="EMBL" id="WQF81216.1"/>
    </source>
</evidence>
<dbReference type="PANTHER" id="PTHR33112:SF12">
    <property type="entry name" value="HETEROKARYON INCOMPATIBILITY DOMAIN-CONTAINING PROTEIN"/>
    <property type="match status" value="1"/>
</dbReference>
<gene>
    <name evidence="2" type="ORF">CDEST_06230</name>
</gene>
<protein>
    <submittedName>
        <fullName evidence="2">Heterokaryon incompatibility</fullName>
    </submittedName>
</protein>
<proteinExistence type="predicted"/>
<name>A0AAX4ICY0_9PEZI</name>
<feature type="domain" description="Heterokaryon incompatibility" evidence="1">
    <location>
        <begin position="337"/>
        <end position="508"/>
    </location>
</feature>
<dbReference type="EMBL" id="CP137308">
    <property type="protein sequence ID" value="WQF81216.1"/>
    <property type="molecule type" value="Genomic_DNA"/>
</dbReference>
<dbReference type="PANTHER" id="PTHR33112">
    <property type="entry name" value="DOMAIN PROTEIN, PUTATIVE-RELATED"/>
    <property type="match status" value="1"/>
</dbReference>